<comment type="subcellular location">
    <subcellularLocation>
        <location evidence="1">Nucleus</location>
    </subcellularLocation>
</comment>
<keyword evidence="2" id="KW-0479">Metal-binding</keyword>
<feature type="domain" description="C2H2-type" evidence="9">
    <location>
        <begin position="337"/>
        <end position="359"/>
    </location>
</feature>
<dbReference type="InterPro" id="IPR013087">
    <property type="entry name" value="Znf_C2H2_type"/>
</dbReference>
<feature type="domain" description="C2H2-type" evidence="9">
    <location>
        <begin position="397"/>
        <end position="424"/>
    </location>
</feature>
<evidence type="ECO:0000313" key="10">
    <source>
        <dbReference type="EMBL" id="KNC31603.1"/>
    </source>
</evidence>
<feature type="domain" description="C2H2-type" evidence="9">
    <location>
        <begin position="425"/>
        <end position="452"/>
    </location>
</feature>
<feature type="region of interest" description="Disordered" evidence="8">
    <location>
        <begin position="145"/>
        <end position="172"/>
    </location>
</feature>
<dbReference type="GO" id="GO:0008270">
    <property type="term" value="F:zinc ion binding"/>
    <property type="evidence" value="ECO:0007669"/>
    <property type="project" value="UniProtKB-KW"/>
</dbReference>
<dbReference type="EMBL" id="JRES01000409">
    <property type="protein sequence ID" value="KNC31603.1"/>
    <property type="molecule type" value="Genomic_DNA"/>
</dbReference>
<evidence type="ECO:0000256" key="5">
    <source>
        <dbReference type="ARBA" id="ARBA00022833"/>
    </source>
</evidence>
<evidence type="ECO:0000256" key="3">
    <source>
        <dbReference type="ARBA" id="ARBA00022737"/>
    </source>
</evidence>
<evidence type="ECO:0000256" key="7">
    <source>
        <dbReference type="PROSITE-ProRule" id="PRU00042"/>
    </source>
</evidence>
<accession>A0A0L0CGQ4</accession>
<dbReference type="Gene3D" id="3.30.160.60">
    <property type="entry name" value="Classic Zinc Finger"/>
    <property type="match status" value="5"/>
</dbReference>
<dbReference type="SMART" id="SM00355">
    <property type="entry name" value="ZnF_C2H2"/>
    <property type="match status" value="8"/>
</dbReference>
<evidence type="ECO:0000256" key="8">
    <source>
        <dbReference type="SAM" id="MobiDB-lite"/>
    </source>
</evidence>
<dbReference type="InterPro" id="IPR036236">
    <property type="entry name" value="Znf_C2H2_sf"/>
</dbReference>
<feature type="domain" description="C2H2-type" evidence="9">
    <location>
        <begin position="509"/>
        <end position="537"/>
    </location>
</feature>
<proteinExistence type="predicted"/>
<dbReference type="PROSITE" id="PS50157">
    <property type="entry name" value="ZINC_FINGER_C2H2_2"/>
    <property type="match status" value="6"/>
</dbReference>
<evidence type="ECO:0000256" key="2">
    <source>
        <dbReference type="ARBA" id="ARBA00022723"/>
    </source>
</evidence>
<dbReference type="PANTHER" id="PTHR16515:SF57">
    <property type="entry name" value="ZINC FINGER PROTEIN 154-LIKE"/>
    <property type="match status" value="1"/>
</dbReference>
<feature type="compositionally biased region" description="Low complexity" evidence="8">
    <location>
        <begin position="747"/>
        <end position="770"/>
    </location>
</feature>
<dbReference type="FunFam" id="3.30.160.60:FF:004084">
    <property type="match status" value="1"/>
</dbReference>
<feature type="domain" description="C2H2-type" evidence="9">
    <location>
        <begin position="453"/>
        <end position="480"/>
    </location>
</feature>
<feature type="region of interest" description="Disordered" evidence="8">
    <location>
        <begin position="747"/>
        <end position="797"/>
    </location>
</feature>
<evidence type="ECO:0000256" key="6">
    <source>
        <dbReference type="ARBA" id="ARBA00023242"/>
    </source>
</evidence>
<dbReference type="PANTHER" id="PTHR16515">
    <property type="entry name" value="PR DOMAIN ZINC FINGER PROTEIN"/>
    <property type="match status" value="1"/>
</dbReference>
<reference evidence="10 11" key="1">
    <citation type="journal article" date="2015" name="Nat. Commun.">
        <title>Lucilia cuprina genome unlocks parasitic fly biology to underpin future interventions.</title>
        <authorList>
            <person name="Anstead C.A."/>
            <person name="Korhonen P.K."/>
            <person name="Young N.D."/>
            <person name="Hall R.S."/>
            <person name="Jex A.R."/>
            <person name="Murali S.C."/>
            <person name="Hughes D.S."/>
            <person name="Lee S.F."/>
            <person name="Perry T."/>
            <person name="Stroehlein A.J."/>
            <person name="Ansell B.R."/>
            <person name="Breugelmans B."/>
            <person name="Hofmann A."/>
            <person name="Qu J."/>
            <person name="Dugan S."/>
            <person name="Lee S.L."/>
            <person name="Chao H."/>
            <person name="Dinh H."/>
            <person name="Han Y."/>
            <person name="Doddapaneni H.V."/>
            <person name="Worley K.C."/>
            <person name="Muzny D.M."/>
            <person name="Ioannidis P."/>
            <person name="Waterhouse R.M."/>
            <person name="Zdobnov E.M."/>
            <person name="James P.J."/>
            <person name="Bagnall N.H."/>
            <person name="Kotze A.C."/>
            <person name="Gibbs R.A."/>
            <person name="Richards S."/>
            <person name="Batterham P."/>
            <person name="Gasser R.B."/>
        </authorList>
    </citation>
    <scope>NUCLEOTIDE SEQUENCE [LARGE SCALE GENOMIC DNA]</scope>
    <source>
        <strain evidence="10 11">LS</strain>
        <tissue evidence="10">Full body</tissue>
    </source>
</reference>
<keyword evidence="3" id="KW-0677">Repeat</keyword>
<sequence length="1102" mass="122366">MKEEAETSSKLPPKIIMGGVGGSSSSTTMAALMLKSTSASTIPNLNTMSNSNQLNPPTPSKQQSDEILSTLLRMNNFDSISSIKDESLDIDLSACVTISADPSGTIGGNSLSSSDFWRVLDESAQTSQLDVSNGSVGNGVVGGVGGGSCNTSRESLQASPSASSNGNSLPANDKNEFKVVVKKEQTDFSGTFLKPSTGISFSPLKRSIKPLQAEQHIRKEKSPTRLVKTETGPPSLAPIMRIHQTFIKPQVELQKLNNGANTQTVQLHNNNCKQQKEIMLANNQPPPLTALEQPMNKESAVVKPFVLPEPLYKCLDCENLIFRSPDLNKHTNHRLIYKCPDCEREFDVETSLKKHLKTHRPIDARKDAWKKCPDCGKCLKLGSMWMHRKIHTENKKYGCEICGQKFVQKINLTHHQRIHTSEKPYECSECQKRFQERSHLQRHQKYHAQTRSYRCEKCGKMYKTERCLKVHNLVHLEQRPFACTVCDKSFISNSKLKQHSNIHTGERPFKCNYCPRDFTNFPNWLKHTRRRHKVDHKTGEMLENIPSYCSKKSTRTPKEKKTNEVKTTAVASAKNNNSNNSAAPTTNQKPIDLKKMETNELQQQQQQKILTTFSTAITTTTTSAHYTAPTTVFTTITMAKPLLTVTSVSNNQPSSLNGPPPLAKVPAKRKKKQTAAVLSQVSKADFDSSLVTTASTTTSTTNYLISSASLHANLPVVTTNCGSGPPPLALVYNNKPINVISTTLSNTNTTNTTLKTTQHQHQSSKQQQQQPTKVEKVKRERKQPMPKQVQQVPPPLIIKKEFVEPSTEVSIASHEQQQQLQLRLQQSQQQQQQQTKVSFTDLHCLSITSAEELIMEQALEMEECGLYKASLPTNVHDHHVMSNFADTDNAISSDSMADLHFKIKEEHHDMELKLKTEEFDSIKKQSICSSMESSPFSSPASMEFAPSSTLTTTNDFTTNNFYLPPFTIANNQIITTNAPITAMRIEDCRGTVATAHTYLPQLITTNVSVPDLIQINNNNQRYLKATSSTTNGGSNSVGGNMNSSSFINQLYLPLTVNAGPVLMKSNQALPSVDTLLFSNTKLGLFNNRNLPKQATTAQHNLS</sequence>
<organism evidence="10 11">
    <name type="scientific">Lucilia cuprina</name>
    <name type="common">Green bottle fly</name>
    <name type="synonym">Australian sheep blowfly</name>
    <dbReference type="NCBI Taxonomy" id="7375"/>
    <lineage>
        <taxon>Eukaryota</taxon>
        <taxon>Metazoa</taxon>
        <taxon>Ecdysozoa</taxon>
        <taxon>Arthropoda</taxon>
        <taxon>Hexapoda</taxon>
        <taxon>Insecta</taxon>
        <taxon>Pterygota</taxon>
        <taxon>Neoptera</taxon>
        <taxon>Endopterygota</taxon>
        <taxon>Diptera</taxon>
        <taxon>Brachycera</taxon>
        <taxon>Muscomorpha</taxon>
        <taxon>Oestroidea</taxon>
        <taxon>Calliphoridae</taxon>
        <taxon>Luciliinae</taxon>
        <taxon>Lucilia</taxon>
    </lineage>
</organism>
<gene>
    <name evidence="10" type="ORF">FF38_12745</name>
</gene>
<dbReference type="GO" id="GO:0010468">
    <property type="term" value="P:regulation of gene expression"/>
    <property type="evidence" value="ECO:0007669"/>
    <property type="project" value="TreeGrafter"/>
</dbReference>
<keyword evidence="11" id="KW-1185">Reference proteome</keyword>
<dbReference type="PROSITE" id="PS00028">
    <property type="entry name" value="ZINC_FINGER_C2H2_1"/>
    <property type="match status" value="6"/>
</dbReference>
<evidence type="ECO:0000313" key="11">
    <source>
        <dbReference type="Proteomes" id="UP000037069"/>
    </source>
</evidence>
<dbReference type="Pfam" id="PF00096">
    <property type="entry name" value="zf-C2H2"/>
    <property type="match status" value="5"/>
</dbReference>
<keyword evidence="4 7" id="KW-0863">Zinc-finger</keyword>
<name>A0A0L0CGQ4_LUCCU</name>
<feature type="compositionally biased region" description="Polar residues" evidence="8">
    <location>
        <begin position="149"/>
        <end position="170"/>
    </location>
</feature>
<keyword evidence="5" id="KW-0862">Zinc</keyword>
<dbReference type="Proteomes" id="UP000037069">
    <property type="component" value="Unassembled WGS sequence"/>
</dbReference>
<dbReference type="SUPFAM" id="SSF57667">
    <property type="entry name" value="beta-beta-alpha zinc fingers"/>
    <property type="match status" value="4"/>
</dbReference>
<evidence type="ECO:0000256" key="1">
    <source>
        <dbReference type="ARBA" id="ARBA00004123"/>
    </source>
</evidence>
<evidence type="ECO:0000256" key="4">
    <source>
        <dbReference type="ARBA" id="ARBA00022771"/>
    </source>
</evidence>
<dbReference type="FunFam" id="3.30.160.60:FF:002417">
    <property type="entry name" value="Serendipity locus protein H-1"/>
    <property type="match status" value="1"/>
</dbReference>
<dbReference type="FunFam" id="3.30.160.60:FF:001498">
    <property type="entry name" value="Zinc finger protein 404"/>
    <property type="match status" value="1"/>
</dbReference>
<feature type="region of interest" description="Disordered" evidence="8">
    <location>
        <begin position="1"/>
        <end position="22"/>
    </location>
</feature>
<protein>
    <submittedName>
        <fullName evidence="10">Serendipity locus protein H-1</fullName>
    </submittedName>
</protein>
<dbReference type="GO" id="GO:0005634">
    <property type="term" value="C:nucleus"/>
    <property type="evidence" value="ECO:0007669"/>
    <property type="project" value="UniProtKB-SubCell"/>
</dbReference>
<dbReference type="OrthoDB" id="3437960at2759"/>
<evidence type="ECO:0000259" key="9">
    <source>
        <dbReference type="PROSITE" id="PS50157"/>
    </source>
</evidence>
<dbReference type="OMA" id="AMRIEDC"/>
<comment type="caution">
    <text evidence="10">The sequence shown here is derived from an EMBL/GenBank/DDBJ whole genome shotgun (WGS) entry which is preliminary data.</text>
</comment>
<dbReference type="InterPro" id="IPR050331">
    <property type="entry name" value="Zinc_finger"/>
</dbReference>
<dbReference type="AlphaFoldDB" id="A0A0L0CGQ4"/>
<dbReference type="FunFam" id="3.30.160.60:FF:000038">
    <property type="entry name" value="Zinc finger protein 624"/>
    <property type="match status" value="1"/>
</dbReference>
<keyword evidence="6" id="KW-0539">Nucleus</keyword>
<feature type="domain" description="C2H2-type" evidence="9">
    <location>
        <begin position="481"/>
        <end position="508"/>
    </location>
</feature>